<feature type="domain" description="VOC" evidence="1">
    <location>
        <begin position="11"/>
        <end position="124"/>
    </location>
</feature>
<dbReference type="InterPro" id="IPR037523">
    <property type="entry name" value="VOC_core"/>
</dbReference>
<protein>
    <recommendedName>
        <fullName evidence="1">VOC domain-containing protein</fullName>
    </recommendedName>
</protein>
<dbReference type="InterPro" id="IPR004360">
    <property type="entry name" value="Glyas_Fos-R_dOase_dom"/>
</dbReference>
<evidence type="ECO:0000259" key="1">
    <source>
        <dbReference type="PROSITE" id="PS51819"/>
    </source>
</evidence>
<proteinExistence type="predicted"/>
<comment type="caution">
    <text evidence="2">The sequence shown here is derived from an EMBL/GenBank/DDBJ whole genome shotgun (WGS) entry which is preliminary data.</text>
</comment>
<dbReference type="PANTHER" id="PTHR33993">
    <property type="entry name" value="GLYOXALASE-RELATED"/>
    <property type="match status" value="1"/>
</dbReference>
<dbReference type="Pfam" id="PF00903">
    <property type="entry name" value="Glyoxalase"/>
    <property type="match status" value="2"/>
</dbReference>
<dbReference type="Gene3D" id="3.10.180.10">
    <property type="entry name" value="2,3-Dihydroxybiphenyl 1,2-Dioxygenase, domain 1"/>
    <property type="match status" value="2"/>
</dbReference>
<keyword evidence="3" id="KW-1185">Reference proteome</keyword>
<dbReference type="AlphaFoldDB" id="A0A7Z0D7F2"/>
<dbReference type="RefSeq" id="WP_179444247.1">
    <property type="nucleotide sequence ID" value="NZ_JACBZS010000001.1"/>
</dbReference>
<gene>
    <name evidence="2" type="ORF">GGQ54_000834</name>
</gene>
<reference evidence="2 3" key="1">
    <citation type="submission" date="2020-07" db="EMBL/GenBank/DDBJ databases">
        <title>Sequencing the genomes of 1000 actinobacteria strains.</title>
        <authorList>
            <person name="Klenk H.-P."/>
        </authorList>
    </citation>
    <scope>NUCLEOTIDE SEQUENCE [LARGE SCALE GENOMIC DNA]</scope>
    <source>
        <strain evidence="2 3">DSM 103164</strain>
    </source>
</reference>
<dbReference type="SUPFAM" id="SSF54593">
    <property type="entry name" value="Glyoxalase/Bleomycin resistance protein/Dihydroxybiphenyl dioxygenase"/>
    <property type="match status" value="2"/>
</dbReference>
<feature type="domain" description="VOC" evidence="1">
    <location>
        <begin position="138"/>
        <end position="255"/>
    </location>
</feature>
<organism evidence="2 3">
    <name type="scientific">Naumannella cuiyingiana</name>
    <dbReference type="NCBI Taxonomy" id="1347891"/>
    <lineage>
        <taxon>Bacteria</taxon>
        <taxon>Bacillati</taxon>
        <taxon>Actinomycetota</taxon>
        <taxon>Actinomycetes</taxon>
        <taxon>Propionibacteriales</taxon>
        <taxon>Propionibacteriaceae</taxon>
        <taxon>Naumannella</taxon>
    </lineage>
</organism>
<evidence type="ECO:0000313" key="2">
    <source>
        <dbReference type="EMBL" id="NYI70274.1"/>
    </source>
</evidence>
<evidence type="ECO:0000313" key="3">
    <source>
        <dbReference type="Proteomes" id="UP000527616"/>
    </source>
</evidence>
<dbReference type="Proteomes" id="UP000527616">
    <property type="component" value="Unassembled WGS sequence"/>
</dbReference>
<dbReference type="PROSITE" id="PS51819">
    <property type="entry name" value="VOC"/>
    <property type="match status" value="2"/>
</dbReference>
<name>A0A7Z0D7F2_9ACTN</name>
<dbReference type="CDD" id="cd07247">
    <property type="entry name" value="SgaA_N_like"/>
    <property type="match status" value="2"/>
</dbReference>
<dbReference type="InterPro" id="IPR052164">
    <property type="entry name" value="Anthracycline_SecMetBiosynth"/>
</dbReference>
<sequence length="260" mass="27968">MRNDKPWPAGTPCWADLTASDLDRSMKFYSELLGWTFDAPQPEFGNYTNARLDGLTMAGMSPPMSDDDQHHWVLYFATDDAAATAQAVRDAGGQVIVEPMQVADFGTMALGTDPTGAFFGWWQSGTHTGFGVVGEPGGFAWDDGMTRDPAASQDFYGKVFGWTFQQLPMGDYEYYVYTTPDGTEPAGGLGKLGPETPAEVPSHWHVYWSVADTDAACAKAAELGGEVFREPTDTEYGRIATLTGPDGERFTVSGPVAGGA</sequence>
<accession>A0A7Z0D7F2</accession>
<dbReference type="InterPro" id="IPR029068">
    <property type="entry name" value="Glyas_Bleomycin-R_OHBP_Dase"/>
</dbReference>
<dbReference type="EMBL" id="JACBZS010000001">
    <property type="protein sequence ID" value="NYI70274.1"/>
    <property type="molecule type" value="Genomic_DNA"/>
</dbReference>
<dbReference type="PANTHER" id="PTHR33993:SF10">
    <property type="entry name" value="CONSERVED PROTEIN"/>
    <property type="match status" value="1"/>
</dbReference>